<dbReference type="RefSeq" id="WP_016875896.1">
    <property type="nucleotide sequence ID" value="NZ_AJLN01000095.1"/>
</dbReference>
<evidence type="ECO:0000256" key="1">
    <source>
        <dbReference type="SAM" id="MobiDB-lite"/>
    </source>
</evidence>
<sequence>MAIFRLILLVALLGGLALLLAQNWSPVLPLVFLGMQTKALPLAMWILFSTAAGAATSLAISILFQLSSYFTAPKRQAPSTFKPPKTRTPSGSDRPPTEEPKYTYTSPPPPQSKSTDSNRSNAEDWETSGINDDWDFDETEETSKSPQTTQVRDSYTYEKPQEPQSGYKSGSVYSYNYREPKNSGAGKTESIYDADYRVIVPPYQPPTDNQVDGDEDDWGFLDDDNENEDERTRR</sequence>
<evidence type="ECO:0008006" key="5">
    <source>
        <dbReference type="Google" id="ProtNLM"/>
    </source>
</evidence>
<feature type="transmembrane region" description="Helical" evidence="2">
    <location>
        <begin position="45"/>
        <end position="66"/>
    </location>
</feature>
<protein>
    <recommendedName>
        <fullName evidence="5">Lipopolysaccharide assembly protein A domain-containing protein</fullName>
    </recommendedName>
</protein>
<dbReference type="OrthoDB" id="428681at2"/>
<feature type="compositionally biased region" description="Polar residues" evidence="1">
    <location>
        <begin position="144"/>
        <end position="153"/>
    </location>
</feature>
<comment type="caution">
    <text evidence="3">The sequence shown here is derived from an EMBL/GenBank/DDBJ whole genome shotgun (WGS) entry which is preliminary data.</text>
</comment>
<keyword evidence="4" id="KW-1185">Reference proteome</keyword>
<dbReference type="AlphaFoldDB" id="A0A3S0XKP7"/>
<name>A0A3S0XKP7_CHLFR</name>
<evidence type="ECO:0000256" key="2">
    <source>
        <dbReference type="SAM" id="Phobius"/>
    </source>
</evidence>
<feature type="compositionally biased region" description="Acidic residues" evidence="1">
    <location>
        <begin position="211"/>
        <end position="234"/>
    </location>
</feature>
<dbReference type="STRING" id="211165.GCA_000317285_03542"/>
<dbReference type="EMBL" id="RSCJ01000053">
    <property type="protein sequence ID" value="RUR72267.1"/>
    <property type="molecule type" value="Genomic_DNA"/>
</dbReference>
<evidence type="ECO:0000313" key="4">
    <source>
        <dbReference type="Proteomes" id="UP000268857"/>
    </source>
</evidence>
<reference evidence="3 4" key="1">
    <citation type="journal article" date="2019" name="Genome Biol. Evol.">
        <title>Day and night: Metabolic profiles and evolutionary relationships of six axenic non-marine cyanobacteria.</title>
        <authorList>
            <person name="Will S.E."/>
            <person name="Henke P."/>
            <person name="Boedeker C."/>
            <person name="Huang S."/>
            <person name="Brinkmann H."/>
            <person name="Rohde M."/>
            <person name="Jarek M."/>
            <person name="Friedl T."/>
            <person name="Seufert S."/>
            <person name="Schumacher M."/>
            <person name="Overmann J."/>
            <person name="Neumann-Schaal M."/>
            <person name="Petersen J."/>
        </authorList>
    </citation>
    <scope>NUCLEOTIDE SEQUENCE [LARGE SCALE GENOMIC DNA]</scope>
    <source>
        <strain evidence="3 4">PCC 6912</strain>
    </source>
</reference>
<keyword evidence="2" id="KW-1133">Transmembrane helix</keyword>
<organism evidence="3 4">
    <name type="scientific">Chlorogloeopsis fritschii PCC 6912</name>
    <dbReference type="NCBI Taxonomy" id="211165"/>
    <lineage>
        <taxon>Bacteria</taxon>
        <taxon>Bacillati</taxon>
        <taxon>Cyanobacteriota</taxon>
        <taxon>Cyanophyceae</taxon>
        <taxon>Nostocales</taxon>
        <taxon>Chlorogloeopsidaceae</taxon>
        <taxon>Chlorogloeopsis</taxon>
    </lineage>
</organism>
<feature type="region of interest" description="Disordered" evidence="1">
    <location>
        <begin position="75"/>
        <end position="174"/>
    </location>
</feature>
<feature type="region of interest" description="Disordered" evidence="1">
    <location>
        <begin position="200"/>
        <end position="234"/>
    </location>
</feature>
<proteinExistence type="predicted"/>
<evidence type="ECO:0000313" key="3">
    <source>
        <dbReference type="EMBL" id="RUR72267.1"/>
    </source>
</evidence>
<accession>A0A3S0XKP7</accession>
<keyword evidence="2" id="KW-0812">Transmembrane</keyword>
<gene>
    <name evidence="3" type="ORF">PCC6912_64170</name>
</gene>
<dbReference type="Proteomes" id="UP000268857">
    <property type="component" value="Unassembled WGS sequence"/>
</dbReference>
<feature type="compositionally biased region" description="Polar residues" evidence="1">
    <location>
        <begin position="162"/>
        <end position="174"/>
    </location>
</feature>
<keyword evidence="2" id="KW-0472">Membrane</keyword>